<dbReference type="Pfam" id="PF12697">
    <property type="entry name" value="Abhydrolase_6"/>
    <property type="match status" value="1"/>
</dbReference>
<reference evidence="2 3" key="1">
    <citation type="submission" date="2019-03" db="EMBL/GenBank/DDBJ databases">
        <title>Genomic Encyclopedia of Type Strains, Phase IV (KMG-IV): sequencing the most valuable type-strain genomes for metagenomic binning, comparative biology and taxonomic classification.</title>
        <authorList>
            <person name="Goeker M."/>
        </authorList>
    </citation>
    <scope>NUCLEOTIDE SEQUENCE [LARGE SCALE GENOMIC DNA]</scope>
    <source>
        <strain evidence="2 3">DSM 45765</strain>
    </source>
</reference>
<dbReference type="GO" id="GO:0003824">
    <property type="term" value="F:catalytic activity"/>
    <property type="evidence" value="ECO:0007669"/>
    <property type="project" value="InterPro"/>
</dbReference>
<name>A0A4V2SR23_9PSEU</name>
<accession>A0A4V2SR23</accession>
<dbReference type="InterPro" id="IPR029058">
    <property type="entry name" value="AB_hydrolase_fold"/>
</dbReference>
<evidence type="ECO:0000313" key="3">
    <source>
        <dbReference type="Proteomes" id="UP000294911"/>
    </source>
</evidence>
<dbReference type="Gene3D" id="3.40.50.1820">
    <property type="entry name" value="alpha/beta hydrolase"/>
    <property type="match status" value="1"/>
</dbReference>
<dbReference type="SUPFAM" id="SSF53474">
    <property type="entry name" value="alpha/beta-Hydrolases"/>
    <property type="match status" value="1"/>
</dbReference>
<dbReference type="EMBL" id="SLXQ01000026">
    <property type="protein sequence ID" value="TCP41216.1"/>
    <property type="molecule type" value="Genomic_DNA"/>
</dbReference>
<dbReference type="AlphaFoldDB" id="A0A4V2SR23"/>
<evidence type="ECO:0000313" key="2">
    <source>
        <dbReference type="EMBL" id="TCP41216.1"/>
    </source>
</evidence>
<dbReference type="RefSeq" id="WP_132881059.1">
    <property type="nucleotide sequence ID" value="NZ_SLXQ01000026.1"/>
</dbReference>
<dbReference type="PRINTS" id="PR00111">
    <property type="entry name" value="ABHYDROLASE"/>
</dbReference>
<dbReference type="InterPro" id="IPR000639">
    <property type="entry name" value="Epox_hydrolase-like"/>
</dbReference>
<proteinExistence type="predicted"/>
<protein>
    <submittedName>
        <fullName evidence="2">Pimeloyl-ACP methyl ester carboxylesterase</fullName>
    </submittedName>
</protein>
<dbReference type="OrthoDB" id="3771266at2"/>
<organism evidence="2 3">
    <name type="scientific">Tamaricihabitans halophyticus</name>
    <dbReference type="NCBI Taxonomy" id="1262583"/>
    <lineage>
        <taxon>Bacteria</taxon>
        <taxon>Bacillati</taxon>
        <taxon>Actinomycetota</taxon>
        <taxon>Actinomycetes</taxon>
        <taxon>Pseudonocardiales</taxon>
        <taxon>Pseudonocardiaceae</taxon>
        <taxon>Tamaricihabitans</taxon>
    </lineage>
</organism>
<evidence type="ECO:0000259" key="1">
    <source>
        <dbReference type="Pfam" id="PF12697"/>
    </source>
</evidence>
<dbReference type="Proteomes" id="UP000294911">
    <property type="component" value="Unassembled WGS sequence"/>
</dbReference>
<comment type="caution">
    <text evidence="2">The sequence shown here is derived from an EMBL/GenBank/DDBJ whole genome shotgun (WGS) entry which is preliminary data.</text>
</comment>
<dbReference type="PRINTS" id="PR00412">
    <property type="entry name" value="EPOXHYDRLASE"/>
</dbReference>
<dbReference type="GO" id="GO:0016020">
    <property type="term" value="C:membrane"/>
    <property type="evidence" value="ECO:0007669"/>
    <property type="project" value="TreeGrafter"/>
</dbReference>
<dbReference type="InterPro" id="IPR000073">
    <property type="entry name" value="AB_hydrolase_1"/>
</dbReference>
<dbReference type="InterPro" id="IPR050266">
    <property type="entry name" value="AB_hydrolase_sf"/>
</dbReference>
<keyword evidence="3" id="KW-1185">Reference proteome</keyword>
<dbReference type="PANTHER" id="PTHR43798:SF33">
    <property type="entry name" value="HYDROLASE, PUTATIVE (AFU_ORTHOLOGUE AFUA_2G14860)-RELATED"/>
    <property type="match status" value="1"/>
</dbReference>
<feature type="domain" description="AB hydrolase-1" evidence="1">
    <location>
        <begin position="33"/>
        <end position="261"/>
    </location>
</feature>
<dbReference type="PANTHER" id="PTHR43798">
    <property type="entry name" value="MONOACYLGLYCEROL LIPASE"/>
    <property type="match status" value="1"/>
</dbReference>
<sequence>MVNTASGRKQDPRYLTVDGGRIAYDLQGEGPLVLLLPGMGELRSSYRFLAPQLVEAGYQVAAVDLRGHGDSDPTFDSYGDVETASDIAALLRHVGSPAVVVGNSMSAASAVIAAAEHPELTEALVLIGPFVRNPTHVSTFQRLLLRVALGGPWARAMWNAYLPTLYSGRKPDDFEHYRKTVLAAMKRPGYTKAFKLTTRADHEHAEHALGGVQAPSLVVMGHQDPDFADPAAEASWVSNALGSAIAIVDNAGHYPHAQQPRTTGDAIIGFLRNVHRHA</sequence>
<gene>
    <name evidence="2" type="ORF">EV191_1266</name>
</gene>